<protein>
    <submittedName>
        <fullName evidence="1">Uncharacterized protein</fullName>
    </submittedName>
</protein>
<comment type="caution">
    <text evidence="1">The sequence shown here is derived from an EMBL/GenBank/DDBJ whole genome shotgun (WGS) entry which is preliminary data.</text>
</comment>
<reference evidence="1 2" key="1">
    <citation type="journal article" date="2019" name="Int. J. Syst. Evol. Microbiol.">
        <title>The Global Catalogue of Microorganisms (GCM) 10K type strain sequencing project: providing services to taxonomists for standard genome sequencing and annotation.</title>
        <authorList>
            <consortium name="The Broad Institute Genomics Platform"/>
            <consortium name="The Broad Institute Genome Sequencing Center for Infectious Disease"/>
            <person name="Wu L."/>
            <person name="Ma J."/>
        </authorList>
    </citation>
    <scope>NUCLEOTIDE SEQUENCE [LARGE SCALE GENOMIC DNA]</scope>
    <source>
        <strain evidence="1 2">SKJ47</strain>
    </source>
</reference>
<dbReference type="Proteomes" id="UP001596296">
    <property type="component" value="Unassembled WGS sequence"/>
</dbReference>
<accession>A0ABD5UPE7</accession>
<dbReference type="RefSeq" id="WP_379739388.1">
    <property type="nucleotide sequence ID" value="NZ_JBHSVN010000002.1"/>
</dbReference>
<proteinExistence type="predicted"/>
<keyword evidence="2" id="KW-1185">Reference proteome</keyword>
<organism evidence="1 2">
    <name type="scientific">Halopenitus salinus</name>
    <dbReference type="NCBI Taxonomy" id="1198295"/>
    <lineage>
        <taxon>Archaea</taxon>
        <taxon>Methanobacteriati</taxon>
        <taxon>Methanobacteriota</taxon>
        <taxon>Stenosarchaea group</taxon>
        <taxon>Halobacteria</taxon>
        <taxon>Halobacteriales</taxon>
        <taxon>Haloferacaceae</taxon>
        <taxon>Halopenitus</taxon>
    </lineage>
</organism>
<sequence>MLDKTAIEYLDVDNHRTVVIYQSSILVIENVNEDSGQVEGFDVEFWKEPPDDHARTPEEFLTSFIEAIGANVQTDAK</sequence>
<dbReference type="EMBL" id="JBHSXL010000002">
    <property type="protein sequence ID" value="MFC6891344.1"/>
    <property type="molecule type" value="Genomic_DNA"/>
</dbReference>
<name>A0ABD5UPE7_9EURY</name>
<gene>
    <name evidence="1" type="ORF">ACFQE9_01685</name>
</gene>
<dbReference type="AlphaFoldDB" id="A0ABD5UPE7"/>
<evidence type="ECO:0000313" key="2">
    <source>
        <dbReference type="Proteomes" id="UP001596296"/>
    </source>
</evidence>
<evidence type="ECO:0000313" key="1">
    <source>
        <dbReference type="EMBL" id="MFC6891344.1"/>
    </source>
</evidence>